<organism evidence="1 2">
    <name type="scientific">Panicum virgatum</name>
    <name type="common">Blackwell switchgrass</name>
    <dbReference type="NCBI Taxonomy" id="38727"/>
    <lineage>
        <taxon>Eukaryota</taxon>
        <taxon>Viridiplantae</taxon>
        <taxon>Streptophyta</taxon>
        <taxon>Embryophyta</taxon>
        <taxon>Tracheophyta</taxon>
        <taxon>Spermatophyta</taxon>
        <taxon>Magnoliopsida</taxon>
        <taxon>Liliopsida</taxon>
        <taxon>Poales</taxon>
        <taxon>Poaceae</taxon>
        <taxon>PACMAD clade</taxon>
        <taxon>Panicoideae</taxon>
        <taxon>Panicodae</taxon>
        <taxon>Paniceae</taxon>
        <taxon>Panicinae</taxon>
        <taxon>Panicum</taxon>
        <taxon>Panicum sect. Hiantes</taxon>
    </lineage>
</organism>
<gene>
    <name evidence="1" type="ORF">PVAP13_8KG090800</name>
</gene>
<dbReference type="Proteomes" id="UP000823388">
    <property type="component" value="Chromosome 8K"/>
</dbReference>
<name>A0A8T0PFP0_PANVG</name>
<proteinExistence type="predicted"/>
<feature type="non-terminal residue" evidence="1">
    <location>
        <position position="1"/>
    </location>
</feature>
<keyword evidence="2" id="KW-1185">Reference proteome</keyword>
<dbReference type="AlphaFoldDB" id="A0A8T0PFP0"/>
<dbReference type="EMBL" id="CM029051">
    <property type="protein sequence ID" value="KAG2560430.1"/>
    <property type="molecule type" value="Genomic_DNA"/>
</dbReference>
<protein>
    <submittedName>
        <fullName evidence="1">Uncharacterized protein</fullName>
    </submittedName>
</protein>
<comment type="caution">
    <text evidence="1">The sequence shown here is derived from an EMBL/GenBank/DDBJ whole genome shotgun (WGS) entry which is preliminary data.</text>
</comment>
<sequence length="139" mass="15706">LLVFAIISTPKVAVHGHCTRAQKEAIIIDCAYYILRDKLGGAPQPWSRCCRTAREVPGMDMDCIVKLLKLKDQEAFGKRIRNLEVLCVVHSPPPPHLLNIITRSWCRGMRLSSLMEFDKGDISTFANKSIQSITFMTYV</sequence>
<evidence type="ECO:0000313" key="1">
    <source>
        <dbReference type="EMBL" id="KAG2560430.1"/>
    </source>
</evidence>
<accession>A0A8T0PFP0</accession>
<evidence type="ECO:0000313" key="2">
    <source>
        <dbReference type="Proteomes" id="UP000823388"/>
    </source>
</evidence>
<reference evidence="1" key="1">
    <citation type="submission" date="2020-05" db="EMBL/GenBank/DDBJ databases">
        <title>WGS assembly of Panicum virgatum.</title>
        <authorList>
            <person name="Lovell J.T."/>
            <person name="Jenkins J."/>
            <person name="Shu S."/>
            <person name="Juenger T.E."/>
            <person name="Schmutz J."/>
        </authorList>
    </citation>
    <scope>NUCLEOTIDE SEQUENCE</scope>
    <source>
        <strain evidence="1">AP13</strain>
    </source>
</reference>